<dbReference type="GeneID" id="54345384"/>
<reference evidence="4" key="1">
    <citation type="journal article" date="2020" name="Stud. Mycol.">
        <title>101 Dothideomycetes genomes: a test case for predicting lifestyles and emergence of pathogens.</title>
        <authorList>
            <person name="Haridas S."/>
            <person name="Albert R."/>
            <person name="Binder M."/>
            <person name="Bloem J."/>
            <person name="Labutti K."/>
            <person name="Salamov A."/>
            <person name="Andreopoulos B."/>
            <person name="Baker S."/>
            <person name="Barry K."/>
            <person name="Bills G."/>
            <person name="Bluhm B."/>
            <person name="Cannon C."/>
            <person name="Castanera R."/>
            <person name="Culley D."/>
            <person name="Daum C."/>
            <person name="Ezra D."/>
            <person name="Gonzalez J."/>
            <person name="Henrissat B."/>
            <person name="Kuo A."/>
            <person name="Liang C."/>
            <person name="Lipzen A."/>
            <person name="Lutzoni F."/>
            <person name="Magnuson J."/>
            <person name="Mondo S."/>
            <person name="Nolan M."/>
            <person name="Ohm R."/>
            <person name="Pangilinan J."/>
            <person name="Park H.-J."/>
            <person name="Ramirez L."/>
            <person name="Alfaro M."/>
            <person name="Sun H."/>
            <person name="Tritt A."/>
            <person name="Yoshinaga Y."/>
            <person name="Zwiers L.-H."/>
            <person name="Turgeon B."/>
            <person name="Goodwin S."/>
            <person name="Spatafora J."/>
            <person name="Crous P."/>
            <person name="Grigoriev I."/>
        </authorList>
    </citation>
    <scope>NUCLEOTIDE SEQUENCE</scope>
    <source>
        <strain evidence="4">CBS 183.55</strain>
    </source>
</reference>
<gene>
    <name evidence="4" type="ORF">M421DRAFT_16706</name>
</gene>
<organism evidence="4 5">
    <name type="scientific">Didymella exigua CBS 183.55</name>
    <dbReference type="NCBI Taxonomy" id="1150837"/>
    <lineage>
        <taxon>Eukaryota</taxon>
        <taxon>Fungi</taxon>
        <taxon>Dikarya</taxon>
        <taxon>Ascomycota</taxon>
        <taxon>Pezizomycotina</taxon>
        <taxon>Dothideomycetes</taxon>
        <taxon>Pleosporomycetidae</taxon>
        <taxon>Pleosporales</taxon>
        <taxon>Pleosporineae</taxon>
        <taxon>Didymellaceae</taxon>
        <taxon>Didymella</taxon>
    </lineage>
</organism>
<feature type="non-terminal residue" evidence="4">
    <location>
        <position position="1"/>
    </location>
</feature>
<feature type="repeat" description="ANK" evidence="3">
    <location>
        <begin position="1"/>
        <end position="30"/>
    </location>
</feature>
<dbReference type="PANTHER" id="PTHR24171">
    <property type="entry name" value="ANKYRIN REPEAT DOMAIN-CONTAINING PROTEIN 39-RELATED"/>
    <property type="match status" value="1"/>
</dbReference>
<evidence type="ECO:0000313" key="5">
    <source>
        <dbReference type="Proteomes" id="UP000800082"/>
    </source>
</evidence>
<dbReference type="SUPFAM" id="SSF48403">
    <property type="entry name" value="Ankyrin repeat"/>
    <property type="match status" value="1"/>
</dbReference>
<dbReference type="InterPro" id="IPR002110">
    <property type="entry name" value="Ankyrin_rpt"/>
</dbReference>
<keyword evidence="2 3" id="KW-0040">ANK repeat</keyword>
<keyword evidence="1" id="KW-0677">Repeat</keyword>
<dbReference type="Gene3D" id="1.25.40.20">
    <property type="entry name" value="Ankyrin repeat-containing domain"/>
    <property type="match status" value="2"/>
</dbReference>
<dbReference type="InterPro" id="IPR036770">
    <property type="entry name" value="Ankyrin_rpt-contain_sf"/>
</dbReference>
<dbReference type="SMART" id="SM00248">
    <property type="entry name" value="ANK"/>
    <property type="match status" value="2"/>
</dbReference>
<proteinExistence type="predicted"/>
<evidence type="ECO:0000313" key="4">
    <source>
        <dbReference type="EMBL" id="KAF1922505.1"/>
    </source>
</evidence>
<dbReference type="Pfam" id="PF12796">
    <property type="entry name" value="Ank_2"/>
    <property type="match status" value="1"/>
</dbReference>
<dbReference type="EMBL" id="ML979024">
    <property type="protein sequence ID" value="KAF1922505.1"/>
    <property type="molecule type" value="Genomic_DNA"/>
</dbReference>
<feature type="repeat" description="ANK" evidence="3">
    <location>
        <begin position="31"/>
        <end position="63"/>
    </location>
</feature>
<evidence type="ECO:0000256" key="1">
    <source>
        <dbReference type="ARBA" id="ARBA00022737"/>
    </source>
</evidence>
<keyword evidence="5" id="KW-1185">Reference proteome</keyword>
<protein>
    <submittedName>
        <fullName evidence="4">Ankyrin</fullName>
    </submittedName>
</protein>
<evidence type="ECO:0000256" key="2">
    <source>
        <dbReference type="ARBA" id="ARBA00023043"/>
    </source>
</evidence>
<evidence type="ECO:0000256" key="3">
    <source>
        <dbReference type="PROSITE-ProRule" id="PRU00023"/>
    </source>
</evidence>
<dbReference type="RefSeq" id="XP_033442758.1">
    <property type="nucleotide sequence ID" value="XM_033587738.1"/>
</dbReference>
<sequence>TPLHYAAARNRTAAVSLLIKAGADVNAQDHHGNTSLHLAAVTGSCNVMPLLVYAGADVIAKTRNQWTPID</sequence>
<feature type="non-terminal residue" evidence="4">
    <location>
        <position position="70"/>
    </location>
</feature>
<dbReference type="OrthoDB" id="1577640at2759"/>
<dbReference type="PROSITE" id="PS50088">
    <property type="entry name" value="ANK_REPEAT"/>
    <property type="match status" value="2"/>
</dbReference>
<dbReference type="PROSITE" id="PS50297">
    <property type="entry name" value="ANK_REP_REGION"/>
    <property type="match status" value="2"/>
</dbReference>
<dbReference type="Proteomes" id="UP000800082">
    <property type="component" value="Unassembled WGS sequence"/>
</dbReference>
<accession>A0A6A5R366</accession>
<dbReference type="AlphaFoldDB" id="A0A6A5R366"/>
<name>A0A6A5R366_9PLEO</name>